<accession>A0A316D7Q1</accession>
<gene>
    <name evidence="1" type="ORF">C7459_109124</name>
</gene>
<reference evidence="1 2" key="1">
    <citation type="submission" date="2018-05" db="EMBL/GenBank/DDBJ databases">
        <title>Genomic Encyclopedia of Type Strains, Phase IV (KMG-IV): sequencing the most valuable type-strain genomes for metagenomic binning, comparative biology and taxonomic classification.</title>
        <authorList>
            <person name="Goeker M."/>
        </authorList>
    </citation>
    <scope>NUCLEOTIDE SEQUENCE [LARGE SCALE GENOMIC DNA]</scope>
    <source>
        <strain evidence="1 2">DSM 18773</strain>
    </source>
</reference>
<comment type="caution">
    <text evidence="1">The sequence shown here is derived from an EMBL/GenBank/DDBJ whole genome shotgun (WGS) entry which is preliminary data.</text>
</comment>
<organism evidence="1 2">
    <name type="scientific">Tumebacillus permanentifrigoris</name>
    <dbReference type="NCBI Taxonomy" id="378543"/>
    <lineage>
        <taxon>Bacteria</taxon>
        <taxon>Bacillati</taxon>
        <taxon>Bacillota</taxon>
        <taxon>Bacilli</taxon>
        <taxon>Bacillales</taxon>
        <taxon>Alicyclobacillaceae</taxon>
        <taxon>Tumebacillus</taxon>
    </lineage>
</organism>
<evidence type="ECO:0000313" key="1">
    <source>
        <dbReference type="EMBL" id="PWK12763.1"/>
    </source>
</evidence>
<proteinExistence type="predicted"/>
<protein>
    <submittedName>
        <fullName evidence="1">Uncharacterized protein</fullName>
    </submittedName>
</protein>
<sequence length="33" mass="3987">MKKVAKLLEALFTLHQMDRDYEMYRANSLQSVR</sequence>
<dbReference type="EMBL" id="QGGL01000009">
    <property type="protein sequence ID" value="PWK12763.1"/>
    <property type="molecule type" value="Genomic_DNA"/>
</dbReference>
<evidence type="ECO:0000313" key="2">
    <source>
        <dbReference type="Proteomes" id="UP000245634"/>
    </source>
</evidence>
<keyword evidence="2" id="KW-1185">Reference proteome</keyword>
<dbReference type="AlphaFoldDB" id="A0A316D7Q1"/>
<name>A0A316D7Q1_9BACL</name>
<dbReference type="Proteomes" id="UP000245634">
    <property type="component" value="Unassembled WGS sequence"/>
</dbReference>